<dbReference type="EMBL" id="OX459122">
    <property type="protein sequence ID" value="CAI9105454.1"/>
    <property type="molecule type" value="Genomic_DNA"/>
</dbReference>
<evidence type="ECO:0000313" key="2">
    <source>
        <dbReference type="EMBL" id="CAI9105454.1"/>
    </source>
</evidence>
<dbReference type="Proteomes" id="UP001161247">
    <property type="component" value="Chromosome 5"/>
</dbReference>
<dbReference type="PANTHER" id="PTHR31549">
    <property type="entry name" value="PROTEIN, PUTATIVE (DUF247)-RELATED-RELATED"/>
    <property type="match status" value="1"/>
</dbReference>
<dbReference type="PANTHER" id="PTHR31549:SF289">
    <property type="match status" value="1"/>
</dbReference>
<accession>A0AAV1DC62</accession>
<feature type="transmembrane region" description="Helical" evidence="1">
    <location>
        <begin position="121"/>
        <end position="141"/>
    </location>
</feature>
<feature type="transmembrane region" description="Helical" evidence="1">
    <location>
        <begin position="253"/>
        <end position="277"/>
    </location>
</feature>
<dbReference type="InterPro" id="IPR004158">
    <property type="entry name" value="DUF247_pln"/>
</dbReference>
<organism evidence="2 3">
    <name type="scientific">Oldenlandia corymbosa var. corymbosa</name>
    <dbReference type="NCBI Taxonomy" id="529605"/>
    <lineage>
        <taxon>Eukaryota</taxon>
        <taxon>Viridiplantae</taxon>
        <taxon>Streptophyta</taxon>
        <taxon>Embryophyta</taxon>
        <taxon>Tracheophyta</taxon>
        <taxon>Spermatophyta</taxon>
        <taxon>Magnoliopsida</taxon>
        <taxon>eudicotyledons</taxon>
        <taxon>Gunneridae</taxon>
        <taxon>Pentapetalae</taxon>
        <taxon>asterids</taxon>
        <taxon>lamiids</taxon>
        <taxon>Gentianales</taxon>
        <taxon>Rubiaceae</taxon>
        <taxon>Rubioideae</taxon>
        <taxon>Spermacoceae</taxon>
        <taxon>Hedyotis-Oldenlandia complex</taxon>
        <taxon>Oldenlandia</taxon>
    </lineage>
</organism>
<gene>
    <name evidence="2" type="ORF">OLC1_LOCUS14146</name>
</gene>
<keyword evidence="1" id="KW-0812">Transmembrane</keyword>
<proteinExistence type="predicted"/>
<evidence type="ECO:0000313" key="3">
    <source>
        <dbReference type="Proteomes" id="UP001161247"/>
    </source>
</evidence>
<reference evidence="2" key="1">
    <citation type="submission" date="2023-03" db="EMBL/GenBank/DDBJ databases">
        <authorList>
            <person name="Julca I."/>
        </authorList>
    </citation>
    <scope>NUCLEOTIDE SEQUENCE</scope>
</reference>
<keyword evidence="3" id="KW-1185">Reference proteome</keyword>
<name>A0AAV1DC62_OLDCO</name>
<keyword evidence="1" id="KW-1133">Transmembrane helix</keyword>
<keyword evidence="1" id="KW-0472">Membrane</keyword>
<dbReference type="AlphaFoldDB" id="A0AAV1DC62"/>
<dbReference type="Pfam" id="PF03140">
    <property type="entry name" value="DUF247"/>
    <property type="match status" value="1"/>
</dbReference>
<protein>
    <submittedName>
        <fullName evidence="2">OLC1v1004381C1</fullName>
    </submittedName>
</protein>
<evidence type="ECO:0000256" key="1">
    <source>
        <dbReference type="SAM" id="Phobius"/>
    </source>
</evidence>
<sequence length="551" mass="62849">MPYGSVFASIESQLQWLKDTKYSYSHSNHISPSVFQIPDKLKETKPQSYIPQFVGLGPYHHFRPEVQLMKTKKLDAIREILGIQDVDEFWDKVARFNDANNDLEPKCRSCYDQLFELDTMVLAWVLIVDAAFLIYFIRTCLKRDKSVWDQIYVDMEEDLVPDVFMLENQIPFILVNLVLKTLEISGTESCADDFNRFCLENSPIYVRSLQDIPKLRDPKTVFEGSRHMIDYMYKMILQDRPVPLTLLADLKKIFLDCIISIFQIILTGGLITLLPFFQRNTERFWFVVSEFKSAFFAGQTKPKPEEIVLTRRRKLILKNSFSVEEIPSVSRLCGILSMRVMPLPEGRGITHMGLSEEKSELRLPRIVMRSSSSETILRNLVAYELALPKGAGGSTPLRDFVNLMCGLVKSKKDVELLRSNGIIEKEISTMSDDEILEVWNGLKNSVSGCGGVQIISDVKEVFEGARFVRWTRWVVGGVVKFLNYFSFLTWFVRWITDLISLFKPVILLLGAALIGYGSACGIHGCDRNPAGGGDAALHMAGFMLPRKFLPQ</sequence>